<sequence>MAIFIKKRLFLFIGLYLIICYGIGRTYYNRRIYSITKSSEETALFNNASSHDLPTVSIENKVASINKKFCGQVDCKFLYVYFHDEQETKANQHFRSFTQLADALNRTMVLTNVGHSRIEACKPFPFEFYYNIDELRKEFPNVKFVKQSEFLNWVEERSQLDLQITEKKSPLQLSIEHFDIIDSLATEENEISIDRTPDIRLYRKYGGFDNTKGLDLRNLKIIKKIIFKKISIGKRARLSKARQESLKRLSEFMINSFTSESDIILVKHMVRRAIFPTVMPVVPYAEHILAESNMLREKMSSEYIAVHWRMELVAPEALPGCAKGLVKALKKLSNYTGIPNFYLATDYPLLSNLSQSASFRQLTRYHHNAMNILRTNVKINTWASLDGMKRFREKEDYDVEFMSAGVHGILDKLRSFANQMCIGMLVFYSNIDLGKPWQSNEGHKVPQQNLRDSCPLPITLLHIVIRILAIVVSAKNAFPNNEQQTMKN</sequence>
<keyword evidence="2" id="KW-1185">Reference proteome</keyword>
<gene>
    <name evidence="1" type="ORF">ACOLOM_LOCUS1944</name>
</gene>
<dbReference type="Proteomes" id="UP000789525">
    <property type="component" value="Unassembled WGS sequence"/>
</dbReference>
<proteinExistence type="predicted"/>
<reference evidence="1" key="1">
    <citation type="submission" date="2021-06" db="EMBL/GenBank/DDBJ databases">
        <authorList>
            <person name="Kallberg Y."/>
            <person name="Tangrot J."/>
            <person name="Rosling A."/>
        </authorList>
    </citation>
    <scope>NUCLEOTIDE SEQUENCE</scope>
    <source>
        <strain evidence="1">CL356</strain>
    </source>
</reference>
<organism evidence="1 2">
    <name type="scientific">Acaulospora colombiana</name>
    <dbReference type="NCBI Taxonomy" id="27376"/>
    <lineage>
        <taxon>Eukaryota</taxon>
        <taxon>Fungi</taxon>
        <taxon>Fungi incertae sedis</taxon>
        <taxon>Mucoromycota</taxon>
        <taxon>Glomeromycotina</taxon>
        <taxon>Glomeromycetes</taxon>
        <taxon>Diversisporales</taxon>
        <taxon>Acaulosporaceae</taxon>
        <taxon>Acaulospora</taxon>
    </lineage>
</organism>
<accession>A0ACA9KLL2</accession>
<comment type="caution">
    <text evidence="1">The sequence shown here is derived from an EMBL/GenBank/DDBJ whole genome shotgun (WGS) entry which is preliminary data.</text>
</comment>
<dbReference type="EMBL" id="CAJVPT010002365">
    <property type="protein sequence ID" value="CAG8479824.1"/>
    <property type="molecule type" value="Genomic_DNA"/>
</dbReference>
<name>A0ACA9KLL2_9GLOM</name>
<evidence type="ECO:0000313" key="1">
    <source>
        <dbReference type="EMBL" id="CAG8479824.1"/>
    </source>
</evidence>
<protein>
    <submittedName>
        <fullName evidence="1">1315_t:CDS:1</fullName>
    </submittedName>
</protein>
<evidence type="ECO:0000313" key="2">
    <source>
        <dbReference type="Proteomes" id="UP000789525"/>
    </source>
</evidence>